<dbReference type="EMBL" id="JBBCAQ010000018">
    <property type="protein sequence ID" value="KAK7595471.1"/>
    <property type="molecule type" value="Genomic_DNA"/>
</dbReference>
<dbReference type="FunFam" id="6.10.250.3420:FF:000001">
    <property type="entry name" value="Hsc70-interacting protein-like protein"/>
    <property type="match status" value="1"/>
</dbReference>
<keyword evidence="2" id="KW-0677">Repeat</keyword>
<dbReference type="Proteomes" id="UP001367676">
    <property type="component" value="Unassembled WGS sequence"/>
</dbReference>
<proteinExistence type="inferred from homology"/>
<evidence type="ECO:0000259" key="8">
    <source>
        <dbReference type="Pfam" id="PF18253"/>
    </source>
</evidence>
<comment type="similarity">
    <text evidence="1">Belongs to the FAM10 family.</text>
</comment>
<evidence type="ECO:0000256" key="7">
    <source>
        <dbReference type="SAM" id="MobiDB-lite"/>
    </source>
</evidence>
<dbReference type="Gene3D" id="6.10.250.3420">
    <property type="match status" value="1"/>
</dbReference>
<organism evidence="9 10">
    <name type="scientific">Parthenolecanium corni</name>
    <dbReference type="NCBI Taxonomy" id="536013"/>
    <lineage>
        <taxon>Eukaryota</taxon>
        <taxon>Metazoa</taxon>
        <taxon>Ecdysozoa</taxon>
        <taxon>Arthropoda</taxon>
        <taxon>Hexapoda</taxon>
        <taxon>Insecta</taxon>
        <taxon>Pterygota</taxon>
        <taxon>Neoptera</taxon>
        <taxon>Paraneoptera</taxon>
        <taxon>Hemiptera</taxon>
        <taxon>Sternorrhyncha</taxon>
        <taxon>Coccoidea</taxon>
        <taxon>Coccidae</taxon>
        <taxon>Parthenolecanium</taxon>
    </lineage>
</organism>
<dbReference type="FunFam" id="1.25.40.10:FF:000112">
    <property type="entry name" value="FAM10 family protein"/>
    <property type="match status" value="1"/>
</dbReference>
<feature type="compositionally biased region" description="Acidic residues" evidence="7">
    <location>
        <begin position="89"/>
        <end position="98"/>
    </location>
</feature>
<dbReference type="Gene3D" id="1.25.40.10">
    <property type="entry name" value="Tetratricopeptide repeat domain"/>
    <property type="match status" value="1"/>
</dbReference>
<evidence type="ECO:0000313" key="10">
    <source>
        <dbReference type="Proteomes" id="UP001367676"/>
    </source>
</evidence>
<evidence type="ECO:0000313" key="9">
    <source>
        <dbReference type="EMBL" id="KAK7595471.1"/>
    </source>
</evidence>
<dbReference type="SMART" id="SM00028">
    <property type="entry name" value="TPR"/>
    <property type="match status" value="3"/>
</dbReference>
<protein>
    <recommendedName>
        <fullName evidence="8">Hsp70-interacting protein N-terminal domain-containing protein</fullName>
    </recommendedName>
</protein>
<gene>
    <name evidence="9" type="ORF">V9T40_013296</name>
</gene>
<keyword evidence="3 6" id="KW-0802">TPR repeat</keyword>
<dbReference type="AlphaFoldDB" id="A0AAN9Y5K6"/>
<dbReference type="SUPFAM" id="SSF48452">
    <property type="entry name" value="TPR-like"/>
    <property type="match status" value="1"/>
</dbReference>
<dbReference type="InterPro" id="IPR019734">
    <property type="entry name" value="TPR_rpt"/>
</dbReference>
<dbReference type="InterPro" id="IPR034649">
    <property type="entry name" value="Hip_N"/>
</dbReference>
<feature type="region of interest" description="Disordered" evidence="7">
    <location>
        <begin position="50"/>
        <end position="109"/>
    </location>
</feature>
<dbReference type="Pfam" id="PF07719">
    <property type="entry name" value="TPR_2"/>
    <property type="match status" value="1"/>
</dbReference>
<feature type="compositionally biased region" description="Acidic residues" evidence="7">
    <location>
        <begin position="69"/>
        <end position="81"/>
    </location>
</feature>
<evidence type="ECO:0000256" key="2">
    <source>
        <dbReference type="ARBA" id="ARBA00022737"/>
    </source>
</evidence>
<feature type="domain" description="Hsp70-interacting protein N-terminal" evidence="8">
    <location>
        <begin position="6"/>
        <end position="44"/>
    </location>
</feature>
<dbReference type="PANTHER" id="PTHR45883:SF2">
    <property type="entry name" value="HSC70-INTERACTING PROTEIN"/>
    <property type="match status" value="1"/>
</dbReference>
<feature type="compositionally biased region" description="Basic and acidic residues" evidence="7">
    <location>
        <begin position="50"/>
        <end position="68"/>
    </location>
</feature>
<dbReference type="PROSITE" id="PS50005">
    <property type="entry name" value="TPR"/>
    <property type="match status" value="2"/>
</dbReference>
<feature type="repeat" description="TPR" evidence="6">
    <location>
        <begin position="148"/>
        <end position="181"/>
    </location>
</feature>
<dbReference type="PANTHER" id="PTHR45883">
    <property type="entry name" value="HSC70-INTERACTING PROTEIN"/>
    <property type="match status" value="1"/>
</dbReference>
<evidence type="ECO:0000256" key="6">
    <source>
        <dbReference type="PROSITE-ProRule" id="PRU00339"/>
    </source>
</evidence>
<comment type="caution">
    <text evidence="9">The sequence shown here is derived from an EMBL/GenBank/DDBJ whole genome shotgun (WGS) entry which is preliminary data.</text>
</comment>
<comment type="function">
    <text evidence="4">One HIP oligomer binds the ATPase domains of at least two HSC70 molecules dependent on activation of the HSC70 ATPase by HSP40. Stabilizes the ADP state of HSC70 that has a high affinity for substrate protein. Through its own chaperone activity, it may contribute to the interaction of HSC70 with various target proteins.</text>
</comment>
<name>A0AAN9Y5K6_9HEMI</name>
<keyword evidence="10" id="KW-1185">Reference proteome</keyword>
<evidence type="ECO:0000256" key="3">
    <source>
        <dbReference type="ARBA" id="ARBA00022803"/>
    </source>
</evidence>
<dbReference type="InterPro" id="IPR013105">
    <property type="entry name" value="TPR_2"/>
</dbReference>
<feature type="repeat" description="TPR" evidence="6">
    <location>
        <begin position="114"/>
        <end position="147"/>
    </location>
</feature>
<reference evidence="9 10" key="1">
    <citation type="submission" date="2024-03" db="EMBL/GenBank/DDBJ databases">
        <title>Adaptation during the transition from Ophiocordyceps entomopathogen to insect associate is accompanied by gene loss and intensified selection.</title>
        <authorList>
            <person name="Ward C.M."/>
            <person name="Onetto C.A."/>
            <person name="Borneman A.R."/>
        </authorList>
    </citation>
    <scope>NUCLEOTIDE SEQUENCE [LARGE SCALE GENOMIC DNA]</scope>
    <source>
        <strain evidence="9">AWRI1</strain>
        <tissue evidence="9">Single Adult Female</tissue>
    </source>
</reference>
<evidence type="ECO:0000256" key="4">
    <source>
        <dbReference type="ARBA" id="ARBA00037033"/>
    </source>
</evidence>
<dbReference type="GO" id="GO:1902494">
    <property type="term" value="C:catalytic complex"/>
    <property type="evidence" value="ECO:0007669"/>
    <property type="project" value="UniProtKB-ARBA"/>
</dbReference>
<dbReference type="InterPro" id="IPR011990">
    <property type="entry name" value="TPR-like_helical_dom_sf"/>
</dbReference>
<dbReference type="GO" id="GO:0005634">
    <property type="term" value="C:nucleus"/>
    <property type="evidence" value="ECO:0007669"/>
    <property type="project" value="UniProtKB-ARBA"/>
</dbReference>
<dbReference type="CDD" id="cd14438">
    <property type="entry name" value="Hip_N"/>
    <property type="match status" value="1"/>
</dbReference>
<sequence length="263" mass="29630">MLPAESIVQLKAFISLVRKTPHILHTPQLAFFKEFIESFGGVIPFASEKPESTEKPFFENAKSEPKVEEPEEEDVESDVELDNTGVIDVPDEVPEDNDPPIPSGEVSEESIDLANEKKREGISLYAEGNYEKAVETFTDAIKLNPGMALLYAKRGQCYLQLNKPNACIRDCTKALKVNPDNAAAYKFRGRAHRLLGHWLEAVKDLRSACKIDFDEQADEWLKEVTPNVSTVVCLSNLFVYFVADDVDIVVRRRNEEINISKEI</sequence>
<dbReference type="GO" id="GO:0046983">
    <property type="term" value="F:protein dimerization activity"/>
    <property type="evidence" value="ECO:0007669"/>
    <property type="project" value="InterPro"/>
</dbReference>
<dbReference type="Pfam" id="PF00515">
    <property type="entry name" value="TPR_1"/>
    <property type="match status" value="1"/>
</dbReference>
<dbReference type="Pfam" id="PF18253">
    <property type="entry name" value="HipN"/>
    <property type="match status" value="1"/>
</dbReference>
<accession>A0AAN9Y5K6</accession>
<evidence type="ECO:0000256" key="5">
    <source>
        <dbReference type="ARBA" id="ARBA00064040"/>
    </source>
</evidence>
<dbReference type="GO" id="GO:0030544">
    <property type="term" value="F:Hsp70 protein binding"/>
    <property type="evidence" value="ECO:0007669"/>
    <property type="project" value="TreeGrafter"/>
</dbReference>
<evidence type="ECO:0000256" key="1">
    <source>
        <dbReference type="ARBA" id="ARBA00009015"/>
    </source>
</evidence>
<comment type="subunit">
    <text evidence="5">Homotetramer. Interacts with Hsc70 as well as DNAJ homologs and Hsp90.</text>
</comment>